<evidence type="ECO:0000256" key="1">
    <source>
        <dbReference type="SAM" id="MobiDB-lite"/>
    </source>
</evidence>
<accession>A0ABD3RLU0</accession>
<gene>
    <name evidence="2" type="ORF">ACJIZ3_015121</name>
</gene>
<name>A0ABD3RLU0_9LAMI</name>
<dbReference type="PANTHER" id="PTHR34278:SF1">
    <property type="entry name" value="PROTEIN THI031, PUTATIVE-RELATED"/>
    <property type="match status" value="1"/>
</dbReference>
<comment type="caution">
    <text evidence="2">The sequence shown here is derived from an EMBL/GenBank/DDBJ whole genome shotgun (WGS) entry which is preliminary data.</text>
</comment>
<dbReference type="PANTHER" id="PTHR34278">
    <property type="entry name" value="PROTEIN THI031, PUTATIVE-RELATED"/>
    <property type="match status" value="1"/>
</dbReference>
<evidence type="ECO:0000313" key="2">
    <source>
        <dbReference type="EMBL" id="KAL3813853.1"/>
    </source>
</evidence>
<keyword evidence="3" id="KW-1185">Reference proteome</keyword>
<dbReference type="EMBL" id="JBJXBP010000008">
    <property type="protein sequence ID" value="KAL3813853.1"/>
    <property type="molecule type" value="Genomic_DNA"/>
</dbReference>
<organism evidence="2 3">
    <name type="scientific">Penstemon smallii</name>
    <dbReference type="NCBI Taxonomy" id="265156"/>
    <lineage>
        <taxon>Eukaryota</taxon>
        <taxon>Viridiplantae</taxon>
        <taxon>Streptophyta</taxon>
        <taxon>Embryophyta</taxon>
        <taxon>Tracheophyta</taxon>
        <taxon>Spermatophyta</taxon>
        <taxon>Magnoliopsida</taxon>
        <taxon>eudicotyledons</taxon>
        <taxon>Gunneridae</taxon>
        <taxon>Pentapetalae</taxon>
        <taxon>asterids</taxon>
        <taxon>lamiids</taxon>
        <taxon>Lamiales</taxon>
        <taxon>Plantaginaceae</taxon>
        <taxon>Cheloneae</taxon>
        <taxon>Penstemon</taxon>
    </lineage>
</organism>
<feature type="compositionally biased region" description="Low complexity" evidence="1">
    <location>
        <begin position="21"/>
        <end position="31"/>
    </location>
</feature>
<proteinExistence type="predicted"/>
<protein>
    <submittedName>
        <fullName evidence="2">Uncharacterized protein</fullName>
    </submittedName>
</protein>
<reference evidence="2 3" key="1">
    <citation type="submission" date="2024-12" db="EMBL/GenBank/DDBJ databases">
        <title>The unique morphological basis and parallel evolutionary history of personate flowers in Penstemon.</title>
        <authorList>
            <person name="Depatie T.H."/>
            <person name="Wessinger C.A."/>
        </authorList>
    </citation>
    <scope>NUCLEOTIDE SEQUENCE [LARGE SCALE GENOMIC DNA]</scope>
    <source>
        <strain evidence="2">WTNN_2</strain>
        <tissue evidence="2">Leaf</tissue>
    </source>
</reference>
<dbReference type="Proteomes" id="UP001634393">
    <property type="component" value="Unassembled WGS sequence"/>
</dbReference>
<sequence length="223" mass="25316">MKREGRQHGMVRTYPIMSAQLNPRPNPRNLNELSSPPTAGLFNKVSRKPTNHSKFTGKCGRAMCRDCHIHPACKSKDKVKGALKIKSSSDVVSNHKLISWRIVDAKSGFRVSEFSATGMLDYLTSADYMDHDYEVDCTNDTETIKVEELYDNEVSSRIVEIDEELYDNKVSSGIVEIEEVDECEANNYEVNDVDNEDQMSFCEVGFVWQPVDGDESWCLVEEM</sequence>
<feature type="region of interest" description="Disordered" evidence="1">
    <location>
        <begin position="1"/>
        <end position="53"/>
    </location>
</feature>
<dbReference type="AlphaFoldDB" id="A0ABD3RLU0"/>
<evidence type="ECO:0000313" key="3">
    <source>
        <dbReference type="Proteomes" id="UP001634393"/>
    </source>
</evidence>